<dbReference type="Proteomes" id="UP000232721">
    <property type="component" value="Chromosome"/>
</dbReference>
<dbReference type="Pfam" id="PF16289">
    <property type="entry name" value="PIN_12"/>
    <property type="match status" value="1"/>
</dbReference>
<accession>A0ABN5F1U4</accession>
<dbReference type="EMBL" id="CP019336">
    <property type="protein sequence ID" value="AUC20600.1"/>
    <property type="molecule type" value="Genomic_DNA"/>
</dbReference>
<evidence type="ECO:0000313" key="2">
    <source>
        <dbReference type="EMBL" id="AUC20600.1"/>
    </source>
</evidence>
<feature type="domain" description="DUF4935" evidence="1">
    <location>
        <begin position="6"/>
        <end position="175"/>
    </location>
</feature>
<name>A0ABN5F1U4_9FLAO</name>
<organism evidence="2 3">
    <name type="scientific">Polaribacter sejongensis</name>
    <dbReference type="NCBI Taxonomy" id="985043"/>
    <lineage>
        <taxon>Bacteria</taxon>
        <taxon>Pseudomonadati</taxon>
        <taxon>Bacteroidota</taxon>
        <taxon>Flavobacteriia</taxon>
        <taxon>Flavobacteriales</taxon>
        <taxon>Flavobacteriaceae</taxon>
    </lineage>
</organism>
<sequence>MEKLNLIIDTSIIIEENFFKGTKMNRLSTIASEDKIQIYLTDVIDEEVKSNIKKKTQELKSELNKTNRILNNKFKFIKNIYSETDINDFIKPNHIENGLLNKYERFKEFSKVEIIYPQENFNIGDIMKNYFESKAPFDKENKKNEFPDAISFKIAEDYFKKIKSKAFFVTKDSDFDFLDSNYLLKKNELDFIFEEVAKNVNPEIFGERKLIYNSIIKNLNKFTPTIDDEIKLTLKVKMELLFYKYDLDILPHIIHFNRTILDYHIFDISKNQIGFKIIGKFNTEISIHLTTSDVQEPISIVFEKEKLKLNRSNNLEFKGEFEIRFYFEYEFPYQILEENITYEMDDDIITEYRNE</sequence>
<evidence type="ECO:0000313" key="3">
    <source>
        <dbReference type="Proteomes" id="UP000232721"/>
    </source>
</evidence>
<evidence type="ECO:0000259" key="1">
    <source>
        <dbReference type="Pfam" id="PF16289"/>
    </source>
</evidence>
<proteinExistence type="predicted"/>
<protein>
    <recommendedName>
        <fullName evidence="1">DUF4935 domain-containing protein</fullName>
    </recommendedName>
</protein>
<dbReference type="InterPro" id="IPR032557">
    <property type="entry name" value="DUF4935"/>
</dbReference>
<reference evidence="2 3" key="1">
    <citation type="submission" date="2017-02" db="EMBL/GenBank/DDBJ databases">
        <title>Trade-off between light-utilization and light-protection in marine flavobacteria.</title>
        <authorList>
            <person name="Kumagai Y."/>
            <person name="Yoshizawa S."/>
            <person name="Kogure K."/>
            <person name="Iwasaki W."/>
        </authorList>
    </citation>
    <scope>NUCLEOTIDE SEQUENCE [LARGE SCALE GENOMIC DNA]</scope>
    <source>
        <strain evidence="2 3">KCTC 23670</strain>
    </source>
</reference>
<dbReference type="RefSeq" id="WP_208889896.1">
    <property type="nucleotide sequence ID" value="NZ_CP019336.1"/>
</dbReference>
<keyword evidence="3" id="KW-1185">Reference proteome</keyword>
<gene>
    <name evidence="2" type="ORF">BTO15_00040</name>
</gene>